<dbReference type="OrthoDB" id="6783309at2759"/>
<gene>
    <name evidence="2" type="ORF">ILUMI_01762</name>
</gene>
<keyword evidence="3" id="KW-1185">Reference proteome</keyword>
<accession>A0A8K0GLY0</accession>
<evidence type="ECO:0000256" key="1">
    <source>
        <dbReference type="SAM" id="MobiDB-lite"/>
    </source>
</evidence>
<feature type="region of interest" description="Disordered" evidence="1">
    <location>
        <begin position="225"/>
        <end position="262"/>
    </location>
</feature>
<feature type="non-terminal residue" evidence="2">
    <location>
        <position position="262"/>
    </location>
</feature>
<name>A0A8K0GLY0_IGNLU</name>
<dbReference type="AlphaFoldDB" id="A0A8K0GLY0"/>
<feature type="compositionally biased region" description="Polar residues" evidence="1">
    <location>
        <begin position="226"/>
        <end position="262"/>
    </location>
</feature>
<proteinExistence type="predicted"/>
<comment type="caution">
    <text evidence="2">The sequence shown here is derived from an EMBL/GenBank/DDBJ whole genome shotgun (WGS) entry which is preliminary data.</text>
</comment>
<evidence type="ECO:0000313" key="2">
    <source>
        <dbReference type="EMBL" id="KAF2904411.1"/>
    </source>
</evidence>
<protein>
    <submittedName>
        <fullName evidence="2">Uncharacterized protein</fullName>
    </submittedName>
</protein>
<dbReference type="EMBL" id="VTPC01000778">
    <property type="protein sequence ID" value="KAF2904411.1"/>
    <property type="molecule type" value="Genomic_DNA"/>
</dbReference>
<reference evidence="2" key="1">
    <citation type="submission" date="2019-08" db="EMBL/GenBank/DDBJ databases">
        <title>The genome of the North American firefly Photinus pyralis.</title>
        <authorList>
            <consortium name="Photinus pyralis genome working group"/>
            <person name="Fallon T.R."/>
            <person name="Sander Lower S.E."/>
            <person name="Weng J.-K."/>
        </authorList>
    </citation>
    <scope>NUCLEOTIDE SEQUENCE</scope>
    <source>
        <strain evidence="2">TRF0915ILg1</strain>
        <tissue evidence="2">Whole body</tissue>
    </source>
</reference>
<feature type="non-terminal residue" evidence="2">
    <location>
        <position position="1"/>
    </location>
</feature>
<organism evidence="2 3">
    <name type="scientific">Ignelater luminosus</name>
    <name type="common">Cucubano</name>
    <name type="synonym">Pyrophorus luminosus</name>
    <dbReference type="NCBI Taxonomy" id="2038154"/>
    <lineage>
        <taxon>Eukaryota</taxon>
        <taxon>Metazoa</taxon>
        <taxon>Ecdysozoa</taxon>
        <taxon>Arthropoda</taxon>
        <taxon>Hexapoda</taxon>
        <taxon>Insecta</taxon>
        <taxon>Pterygota</taxon>
        <taxon>Neoptera</taxon>
        <taxon>Endopterygota</taxon>
        <taxon>Coleoptera</taxon>
        <taxon>Polyphaga</taxon>
        <taxon>Elateriformia</taxon>
        <taxon>Elateroidea</taxon>
        <taxon>Elateridae</taxon>
        <taxon>Agrypninae</taxon>
        <taxon>Pyrophorini</taxon>
        <taxon>Ignelater</taxon>
    </lineage>
</organism>
<sequence length="262" mass="29341">ALFKDIKYRANNNTKQAFNDDEEASLKTYLLTAARHHYGLTKTEVRNLAYQFAVAIRGMKKTLQAKSRLASFNKPNLSNLFKNNKEVLSRGNASPEEIWNCDETGVTTVHVPSKPKGIKQIGQSGQDVTIITAINEIGNDGISKVFSPIKTYYNSACSEWMVMNPAKPLTIYEITELVTRAFLKAFSTFNIQKDFETTELYLLNENVFEEHEFLTVYVTDRPLNDATGTQLDEQQETDSNVTEATESIDSAVPSCSNTISQG</sequence>
<dbReference type="Proteomes" id="UP000801492">
    <property type="component" value="Unassembled WGS sequence"/>
</dbReference>
<evidence type="ECO:0000313" key="3">
    <source>
        <dbReference type="Proteomes" id="UP000801492"/>
    </source>
</evidence>